<keyword evidence="2" id="KW-0479">Metal-binding</keyword>
<evidence type="ECO:0000256" key="1">
    <source>
        <dbReference type="ARBA" id="ARBA00022714"/>
    </source>
</evidence>
<keyword evidence="7" id="KW-1185">Reference proteome</keyword>
<evidence type="ECO:0000259" key="5">
    <source>
        <dbReference type="PROSITE" id="PS51296"/>
    </source>
</evidence>
<keyword evidence="4" id="KW-0411">Iron-sulfur</keyword>
<dbReference type="Pfam" id="PF00355">
    <property type="entry name" value="Rieske"/>
    <property type="match status" value="1"/>
</dbReference>
<dbReference type="SUPFAM" id="SSF50022">
    <property type="entry name" value="ISP domain"/>
    <property type="match status" value="1"/>
</dbReference>
<evidence type="ECO:0000313" key="6">
    <source>
        <dbReference type="EMBL" id="GAA1987155.1"/>
    </source>
</evidence>
<proteinExistence type="predicted"/>
<gene>
    <name evidence="6" type="ORF">GCM10009838_57360</name>
</gene>
<dbReference type="InterPro" id="IPR036922">
    <property type="entry name" value="Rieske_2Fe-2S_sf"/>
</dbReference>
<dbReference type="PROSITE" id="PS51296">
    <property type="entry name" value="RIESKE"/>
    <property type="match status" value="1"/>
</dbReference>
<evidence type="ECO:0000256" key="4">
    <source>
        <dbReference type="ARBA" id="ARBA00023014"/>
    </source>
</evidence>
<keyword evidence="3" id="KW-0408">Iron</keyword>
<sequence length="46" mass="4937">MERTWECPCHGSRFDVFGAVLDGPALRALPRRTVHDAPGKGEGGSV</sequence>
<dbReference type="Proteomes" id="UP001499854">
    <property type="component" value="Unassembled WGS sequence"/>
</dbReference>
<dbReference type="Gene3D" id="2.102.10.10">
    <property type="entry name" value="Rieske [2Fe-2S] iron-sulphur domain"/>
    <property type="match status" value="1"/>
</dbReference>
<keyword evidence="1" id="KW-0001">2Fe-2S</keyword>
<evidence type="ECO:0000256" key="2">
    <source>
        <dbReference type="ARBA" id="ARBA00022723"/>
    </source>
</evidence>
<feature type="domain" description="Rieske" evidence="5">
    <location>
        <begin position="1"/>
        <end position="43"/>
    </location>
</feature>
<name>A0ABN2SI72_9ACTN</name>
<dbReference type="InterPro" id="IPR017941">
    <property type="entry name" value="Rieske_2Fe-2S"/>
</dbReference>
<evidence type="ECO:0000313" key="7">
    <source>
        <dbReference type="Proteomes" id="UP001499854"/>
    </source>
</evidence>
<dbReference type="EMBL" id="BAAAQM010000038">
    <property type="protein sequence ID" value="GAA1987155.1"/>
    <property type="molecule type" value="Genomic_DNA"/>
</dbReference>
<comment type="caution">
    <text evidence="6">The sequence shown here is derived from an EMBL/GenBank/DDBJ whole genome shotgun (WGS) entry which is preliminary data.</text>
</comment>
<reference evidence="6 7" key="1">
    <citation type="journal article" date="2019" name="Int. J. Syst. Evol. Microbiol.">
        <title>The Global Catalogue of Microorganisms (GCM) 10K type strain sequencing project: providing services to taxonomists for standard genome sequencing and annotation.</title>
        <authorList>
            <consortium name="The Broad Institute Genomics Platform"/>
            <consortium name="The Broad Institute Genome Sequencing Center for Infectious Disease"/>
            <person name="Wu L."/>
            <person name="Ma J."/>
        </authorList>
    </citation>
    <scope>NUCLEOTIDE SEQUENCE [LARGE SCALE GENOMIC DNA]</scope>
    <source>
        <strain evidence="6 7">JCM 16013</strain>
    </source>
</reference>
<protein>
    <recommendedName>
        <fullName evidence="5">Rieske domain-containing protein</fullName>
    </recommendedName>
</protein>
<organism evidence="6 7">
    <name type="scientific">Catenulispora subtropica</name>
    <dbReference type="NCBI Taxonomy" id="450798"/>
    <lineage>
        <taxon>Bacteria</taxon>
        <taxon>Bacillati</taxon>
        <taxon>Actinomycetota</taxon>
        <taxon>Actinomycetes</taxon>
        <taxon>Catenulisporales</taxon>
        <taxon>Catenulisporaceae</taxon>
        <taxon>Catenulispora</taxon>
    </lineage>
</organism>
<accession>A0ABN2SI72</accession>
<evidence type="ECO:0000256" key="3">
    <source>
        <dbReference type="ARBA" id="ARBA00023004"/>
    </source>
</evidence>